<comment type="caution">
    <text evidence="2">The sequence shown here is derived from an EMBL/GenBank/DDBJ whole genome shotgun (WGS) entry which is preliminary data.</text>
</comment>
<evidence type="ECO:0000313" key="3">
    <source>
        <dbReference type="Proteomes" id="UP000289708"/>
    </source>
</evidence>
<evidence type="ECO:0000313" key="2">
    <source>
        <dbReference type="EMBL" id="RXF68533.1"/>
    </source>
</evidence>
<accession>A0A4Q0M6P3</accession>
<sequence length="73" mass="7800">MSRARLASFAVFVVAAVAGLVAFAAADSVALAFGAFFAIGLVGMWLAGRVFDRLATPEERRSDLEDRVRNPDL</sequence>
<keyword evidence="1" id="KW-1133">Transmembrane helix</keyword>
<dbReference type="EMBL" id="RYFI01000025">
    <property type="protein sequence ID" value="RXF68533.1"/>
    <property type="molecule type" value="Genomic_DNA"/>
</dbReference>
<dbReference type="Proteomes" id="UP000289708">
    <property type="component" value="Unassembled WGS sequence"/>
</dbReference>
<feature type="transmembrane region" description="Helical" evidence="1">
    <location>
        <begin position="32"/>
        <end position="51"/>
    </location>
</feature>
<keyword evidence="1" id="KW-0812">Transmembrane</keyword>
<reference evidence="2 3" key="1">
    <citation type="submission" date="2018-12" db="EMBL/GenBank/DDBJ databases">
        <title>bacterium Hansschlegelia zhihuaiae S113.</title>
        <authorList>
            <person name="He J."/>
        </authorList>
    </citation>
    <scope>NUCLEOTIDE SEQUENCE [LARGE SCALE GENOMIC DNA]</scope>
    <source>
        <strain evidence="2 3">S 113</strain>
    </source>
</reference>
<name>A0A4Q0M6P3_9HYPH</name>
<dbReference type="AlphaFoldDB" id="A0A4Q0M6P3"/>
<proteinExistence type="predicted"/>
<dbReference type="RefSeq" id="WP_128779182.1">
    <property type="nucleotide sequence ID" value="NZ_RYFI01000025.1"/>
</dbReference>
<evidence type="ECO:0000256" key="1">
    <source>
        <dbReference type="SAM" id="Phobius"/>
    </source>
</evidence>
<protein>
    <submittedName>
        <fullName evidence="2">Uncharacterized protein</fullName>
    </submittedName>
</protein>
<keyword evidence="3" id="KW-1185">Reference proteome</keyword>
<organism evidence="2 3">
    <name type="scientific">Hansschlegelia zhihuaiae</name>
    <dbReference type="NCBI Taxonomy" id="405005"/>
    <lineage>
        <taxon>Bacteria</taxon>
        <taxon>Pseudomonadati</taxon>
        <taxon>Pseudomonadota</taxon>
        <taxon>Alphaproteobacteria</taxon>
        <taxon>Hyphomicrobiales</taxon>
        <taxon>Methylopilaceae</taxon>
        <taxon>Hansschlegelia</taxon>
    </lineage>
</organism>
<gene>
    <name evidence="2" type="ORF">EK403_19765</name>
</gene>
<keyword evidence="1" id="KW-0472">Membrane</keyword>